<accession>A0ABY5R9H8</accession>
<dbReference type="SUPFAM" id="SSF118196">
    <property type="entry name" value="YaeB-like"/>
    <property type="match status" value="1"/>
</dbReference>
<sequence>MWHPVAQGNYWRPGWQDAPANDLAGPLVRIRCKSSYSEAQAKALIQLVSNELARGLECSSDSNFIVLDRVEAGQLLARGNIWPGDEKGAVPITLTPVAFVRNDRADLSDDFWGDVVSELELNTSVVPSHSLEGLESFSHAEVVFSFHRVAGKPLSLNLRSPRGLAHLPPIGVLSQRVKDRPNWLGVSRCEILARNGTSLTVRGLDAIDGSPVLDIKPWMDAFGPRQKTIEPSWVSEVMQDYYGVARPSREGVGTSRSLGMLRRFFRSLPFRWPAYSKEDAEILLRTPHIL</sequence>
<dbReference type="GO" id="GO:0032259">
    <property type="term" value="P:methylation"/>
    <property type="evidence" value="ECO:0007669"/>
    <property type="project" value="UniProtKB-KW"/>
</dbReference>
<dbReference type="EMBL" id="CP062229">
    <property type="protein sequence ID" value="UVC18897.1"/>
    <property type="molecule type" value="Genomic_DNA"/>
</dbReference>
<keyword evidence="5" id="KW-1185">Reference proteome</keyword>
<evidence type="ECO:0000313" key="5">
    <source>
        <dbReference type="Proteomes" id="UP001058098"/>
    </source>
</evidence>
<keyword evidence="4" id="KW-0808">Transferase</keyword>
<dbReference type="InterPro" id="IPR023370">
    <property type="entry name" value="TrmO-like_N"/>
</dbReference>
<dbReference type="PANTHER" id="PTHR12818">
    <property type="entry name" value="TRNA (ADENINE(37)-N6)-METHYLTRANSFERASE"/>
    <property type="match status" value="1"/>
</dbReference>
<dbReference type="PROSITE" id="PS51668">
    <property type="entry name" value="TSAA_2"/>
    <property type="match status" value="1"/>
</dbReference>
<keyword evidence="4" id="KW-0489">Methyltransferase</keyword>
<evidence type="ECO:0000256" key="1">
    <source>
        <dbReference type="ARBA" id="ARBA00022691"/>
    </source>
</evidence>
<evidence type="ECO:0000256" key="2">
    <source>
        <dbReference type="ARBA" id="ARBA00033753"/>
    </source>
</evidence>
<dbReference type="Proteomes" id="UP001058098">
    <property type="component" value="Chromosome"/>
</dbReference>
<dbReference type="PANTHER" id="PTHR12818:SF0">
    <property type="entry name" value="TRNA (ADENINE(37)-N6)-METHYLTRANSFERASE"/>
    <property type="match status" value="1"/>
</dbReference>
<feature type="domain" description="TsaA-like" evidence="3">
    <location>
        <begin position="94"/>
        <end position="227"/>
    </location>
</feature>
<dbReference type="InterPro" id="IPR036413">
    <property type="entry name" value="YaeB-like_sf"/>
</dbReference>
<proteinExistence type="inferred from homology"/>
<organism evidence="4 5">
    <name type="scientific">Mesorhizobium onobrychidis</name>
    <dbReference type="NCBI Taxonomy" id="2775404"/>
    <lineage>
        <taxon>Bacteria</taxon>
        <taxon>Pseudomonadati</taxon>
        <taxon>Pseudomonadota</taxon>
        <taxon>Alphaproteobacteria</taxon>
        <taxon>Hyphomicrobiales</taxon>
        <taxon>Phyllobacteriaceae</taxon>
        <taxon>Mesorhizobium</taxon>
    </lineage>
</organism>
<keyword evidence="1" id="KW-0949">S-adenosyl-L-methionine</keyword>
<evidence type="ECO:0000259" key="3">
    <source>
        <dbReference type="PROSITE" id="PS51668"/>
    </source>
</evidence>
<evidence type="ECO:0000313" key="4">
    <source>
        <dbReference type="EMBL" id="UVC18897.1"/>
    </source>
</evidence>
<name>A0ABY5R9H8_9HYPH</name>
<dbReference type="CDD" id="cd09281">
    <property type="entry name" value="UPF0066"/>
    <property type="match status" value="1"/>
</dbReference>
<dbReference type="Gene3D" id="2.40.30.70">
    <property type="entry name" value="YaeB-like"/>
    <property type="match status" value="1"/>
</dbReference>
<protein>
    <submittedName>
        <fullName evidence="4">SAM-dependent methyltransferase</fullName>
    </submittedName>
</protein>
<reference evidence="4" key="1">
    <citation type="submission" date="2020-09" db="EMBL/GenBank/DDBJ databases">
        <title>Rhizobia associated with sainfoin plants.</title>
        <authorList>
            <person name="Asharfi S."/>
            <person name="Kuzmanovic N."/>
            <person name="Bunk B."/>
            <person name="Sproeer C."/>
            <person name="Becker M."/>
            <person name="Thuenen T."/>
        </authorList>
    </citation>
    <scope>NUCLEOTIDE SEQUENCE</scope>
    <source>
        <strain evidence="4">OM4</strain>
    </source>
</reference>
<dbReference type="InterPro" id="IPR040372">
    <property type="entry name" value="YaeB-like"/>
</dbReference>
<gene>
    <name evidence="4" type="ORF">IHQ72_07975</name>
</gene>
<dbReference type="Pfam" id="PF01980">
    <property type="entry name" value="TrmO_N"/>
    <property type="match status" value="1"/>
</dbReference>
<dbReference type="InterPro" id="IPR036414">
    <property type="entry name" value="YaeB_N_sf"/>
</dbReference>
<comment type="similarity">
    <text evidence="2">Belongs to the tRNA methyltransferase O family.</text>
</comment>
<dbReference type="GO" id="GO:0008168">
    <property type="term" value="F:methyltransferase activity"/>
    <property type="evidence" value="ECO:0007669"/>
    <property type="project" value="UniProtKB-KW"/>
</dbReference>